<dbReference type="PANTHER" id="PTHR34825:SF1">
    <property type="entry name" value="AAA-ATPASE-LIKE DOMAIN-CONTAINING PROTEIN"/>
    <property type="match status" value="1"/>
</dbReference>
<dbReference type="Proteomes" id="UP000215155">
    <property type="component" value="Unassembled WGS sequence"/>
</dbReference>
<protein>
    <submittedName>
        <fullName evidence="2">AAA family ATPase</fullName>
    </submittedName>
</protein>
<dbReference type="InterPro" id="IPR012547">
    <property type="entry name" value="PDDEXK_9"/>
</dbReference>
<evidence type="ECO:0000259" key="1">
    <source>
        <dbReference type="Pfam" id="PF09820"/>
    </source>
</evidence>
<evidence type="ECO:0000313" key="2">
    <source>
        <dbReference type="EMBL" id="OXL42615.1"/>
    </source>
</evidence>
<dbReference type="Pfam" id="PF09820">
    <property type="entry name" value="AAA-ATPase_like"/>
    <property type="match status" value="1"/>
</dbReference>
<accession>A0AA91YVQ2</accession>
<name>A0AA91YVQ2_9BACT</name>
<reference evidence="2 3" key="1">
    <citation type="submission" date="2017-07" db="EMBL/GenBank/DDBJ databases">
        <title>Draft genome sequence of Prevotella copri isolated from the gut of healthy adult Indian.</title>
        <authorList>
            <person name="Das B."/>
            <person name="Bag S."/>
            <person name="Ghosh T.S."/>
        </authorList>
    </citation>
    <scope>NUCLEOTIDE SEQUENCE [LARGE SCALE GENOMIC DNA]</scope>
    <source>
        <strain evidence="2 3">Indica</strain>
    </source>
</reference>
<dbReference type="PANTHER" id="PTHR34825">
    <property type="entry name" value="CONSERVED PROTEIN, WITH A WEAK D-GALACTARATE DEHYDRATASE/ALTRONATE HYDROLASE DOMAIN"/>
    <property type="match status" value="1"/>
</dbReference>
<sequence>MKGRNYPLGIQTFENIIRGNYVYVDKTALAYQMVHENKYCFLNRPRRFGKSLLVTLLQAYFEGKQELFKGLAMQQLEHEWLSYPVIHLDISKGKFYDMASLHATLDSLLADYEARYSLHVEYEKAYNVRLQNIIKAAYAQTGREVVVLIDEYDAPMHDSMKSPDLQEQIRNAMRNLFSPLKGEERHLRFVFLTGISKFSQLSIFSELNNITNISMLDKYSDICGISRNELVSIFKDDIRELANENEMTYDEALSELQHHYDGYHFSGRGEDVYNPYSLFNTLASNEFDDYWFSTGTPTFLIDLLQEKHLDMLDLDDITATADRFDTPTEKIIDPVPVLYQSGYLTIKAYNRRSKIFKLGFPNTEVKTGFSNSLFRYYAPDNLGEKDALYAAYYECLVEHDDMEAFIPHLQTFYKKFPYTLVNNNERHYQAVFYTCLLMLGADIRAEVPTADGRIDMLLFTKKSIYVFELKYEHSADVAMQQINQKNYAIAFAEDGRKVYKVGINFSADRRCIESWKVIPC</sequence>
<dbReference type="InterPro" id="IPR027417">
    <property type="entry name" value="P-loop_NTPase"/>
</dbReference>
<dbReference type="EMBL" id="NMPZ01000039">
    <property type="protein sequence ID" value="OXL42615.1"/>
    <property type="molecule type" value="Genomic_DNA"/>
</dbReference>
<dbReference type="RefSeq" id="WP_089545307.1">
    <property type="nucleotide sequence ID" value="NZ_NMPZ01000039.1"/>
</dbReference>
<gene>
    <name evidence="2" type="ORF">CFT61_15560</name>
</gene>
<proteinExistence type="predicted"/>
<organism evidence="2 3">
    <name type="scientific">Segatella copri</name>
    <dbReference type="NCBI Taxonomy" id="165179"/>
    <lineage>
        <taxon>Bacteria</taxon>
        <taxon>Pseudomonadati</taxon>
        <taxon>Bacteroidota</taxon>
        <taxon>Bacteroidia</taxon>
        <taxon>Bacteroidales</taxon>
        <taxon>Prevotellaceae</taxon>
        <taxon>Segatella</taxon>
    </lineage>
</organism>
<evidence type="ECO:0000313" key="3">
    <source>
        <dbReference type="Proteomes" id="UP000215155"/>
    </source>
</evidence>
<comment type="caution">
    <text evidence="2">The sequence shown here is derived from an EMBL/GenBank/DDBJ whole genome shotgun (WGS) entry which is preliminary data.</text>
</comment>
<dbReference type="AlphaFoldDB" id="A0AA91YVQ2"/>
<dbReference type="SUPFAM" id="SSF52540">
    <property type="entry name" value="P-loop containing nucleoside triphosphate hydrolases"/>
    <property type="match status" value="1"/>
</dbReference>
<dbReference type="InterPro" id="IPR018631">
    <property type="entry name" value="AAA-ATPase-like_dom"/>
</dbReference>
<dbReference type="Pfam" id="PF08011">
    <property type="entry name" value="PDDEXK_9"/>
    <property type="match status" value="1"/>
</dbReference>
<feature type="domain" description="AAA-ATPase-like" evidence="1">
    <location>
        <begin position="7"/>
        <end position="204"/>
    </location>
</feature>